<feature type="transmembrane region" description="Helical" evidence="6">
    <location>
        <begin position="190"/>
        <end position="210"/>
    </location>
</feature>
<name>A0A8J6Y997_9BACT</name>
<dbReference type="InterPro" id="IPR012506">
    <property type="entry name" value="TMEM86B-like"/>
</dbReference>
<sequence>MLSTVVLASIMAGAVASLLRAIRVEDRTQEVFSKTAASICFVILGASRWSSGDIVGGWLVAGLAFCAFGDVLLLGKRTFDVGLAAFLLGHALYVAGFLAALPIERWSWLILAPLLIVSGGAARWLWPHLGRRRFSVLAYVVVISVMVWGGVSATTRGHLPWTAAVGAILFYLSDLAVARQRFVQQSFINRALGLPIYYLGQLLLAMTIGAR</sequence>
<keyword evidence="5 6" id="KW-0472">Membrane</keyword>
<reference evidence="7 8" key="1">
    <citation type="submission" date="2020-08" db="EMBL/GenBank/DDBJ databases">
        <title>Acidobacteriota in marine sediments use diverse sulfur dissimilation pathways.</title>
        <authorList>
            <person name="Wasmund K."/>
        </authorList>
    </citation>
    <scope>NUCLEOTIDE SEQUENCE [LARGE SCALE GENOMIC DNA]</scope>
    <source>
        <strain evidence="7">MAG AM3-A</strain>
    </source>
</reference>
<proteinExistence type="inferred from homology"/>
<feature type="transmembrane region" description="Helical" evidence="6">
    <location>
        <begin position="106"/>
        <end position="126"/>
    </location>
</feature>
<keyword evidence="3 6" id="KW-0812">Transmembrane</keyword>
<evidence type="ECO:0000313" key="7">
    <source>
        <dbReference type="EMBL" id="MBD3870914.1"/>
    </source>
</evidence>
<feature type="transmembrane region" description="Helical" evidence="6">
    <location>
        <begin position="133"/>
        <end position="153"/>
    </location>
</feature>
<comment type="caution">
    <text evidence="7">The sequence shown here is derived from an EMBL/GenBank/DDBJ whole genome shotgun (WGS) entry which is preliminary data.</text>
</comment>
<dbReference type="EMBL" id="JACXWA010000104">
    <property type="protein sequence ID" value="MBD3870914.1"/>
    <property type="molecule type" value="Genomic_DNA"/>
</dbReference>
<feature type="transmembrane region" description="Helical" evidence="6">
    <location>
        <begin position="159"/>
        <end position="178"/>
    </location>
</feature>
<evidence type="ECO:0000256" key="3">
    <source>
        <dbReference type="ARBA" id="ARBA00022692"/>
    </source>
</evidence>
<evidence type="ECO:0000313" key="8">
    <source>
        <dbReference type="Proteomes" id="UP000598633"/>
    </source>
</evidence>
<dbReference type="GO" id="GO:0016787">
    <property type="term" value="F:hydrolase activity"/>
    <property type="evidence" value="ECO:0007669"/>
    <property type="project" value="TreeGrafter"/>
</dbReference>
<feature type="transmembrane region" description="Helical" evidence="6">
    <location>
        <begin position="54"/>
        <end position="74"/>
    </location>
</feature>
<dbReference type="PANTHER" id="PTHR31885:SF6">
    <property type="entry name" value="GH04784P"/>
    <property type="match status" value="1"/>
</dbReference>
<protein>
    <submittedName>
        <fullName evidence="7">Lysoplasmalogenase</fullName>
    </submittedName>
</protein>
<evidence type="ECO:0000256" key="4">
    <source>
        <dbReference type="ARBA" id="ARBA00022989"/>
    </source>
</evidence>
<dbReference type="PANTHER" id="PTHR31885">
    <property type="entry name" value="GH04784P"/>
    <property type="match status" value="1"/>
</dbReference>
<organism evidence="7 8">
    <name type="scientific">Candidatus Sulfomarinibacter kjeldsenii</name>
    <dbReference type="NCBI Taxonomy" id="2885994"/>
    <lineage>
        <taxon>Bacteria</taxon>
        <taxon>Pseudomonadati</taxon>
        <taxon>Acidobacteriota</taxon>
        <taxon>Thermoanaerobaculia</taxon>
        <taxon>Thermoanaerobaculales</taxon>
        <taxon>Candidatus Sulfomarinibacteraceae</taxon>
        <taxon>Candidatus Sulfomarinibacter</taxon>
    </lineage>
</organism>
<dbReference type="Proteomes" id="UP000598633">
    <property type="component" value="Unassembled WGS sequence"/>
</dbReference>
<keyword evidence="4 6" id="KW-1133">Transmembrane helix</keyword>
<comment type="similarity">
    <text evidence="2">Belongs to the TMEM86 family.</text>
</comment>
<accession>A0A8J6Y997</accession>
<feature type="transmembrane region" description="Helical" evidence="6">
    <location>
        <begin position="81"/>
        <end position="100"/>
    </location>
</feature>
<evidence type="ECO:0000256" key="6">
    <source>
        <dbReference type="SAM" id="Phobius"/>
    </source>
</evidence>
<dbReference type="Pfam" id="PF07947">
    <property type="entry name" value="YhhN"/>
    <property type="match status" value="1"/>
</dbReference>
<gene>
    <name evidence="7" type="ORF">IFJ97_06090</name>
</gene>
<evidence type="ECO:0000256" key="5">
    <source>
        <dbReference type="ARBA" id="ARBA00023136"/>
    </source>
</evidence>
<dbReference type="GO" id="GO:0016020">
    <property type="term" value="C:membrane"/>
    <property type="evidence" value="ECO:0007669"/>
    <property type="project" value="UniProtKB-SubCell"/>
</dbReference>
<evidence type="ECO:0000256" key="2">
    <source>
        <dbReference type="ARBA" id="ARBA00007375"/>
    </source>
</evidence>
<evidence type="ECO:0000256" key="1">
    <source>
        <dbReference type="ARBA" id="ARBA00004141"/>
    </source>
</evidence>
<comment type="subcellular location">
    <subcellularLocation>
        <location evidence="1">Membrane</location>
        <topology evidence="1">Multi-pass membrane protein</topology>
    </subcellularLocation>
</comment>
<dbReference type="AlphaFoldDB" id="A0A8J6Y997"/>